<dbReference type="Pfam" id="PF01784">
    <property type="entry name" value="DUF34_NIF3"/>
    <property type="match status" value="1"/>
</dbReference>
<keyword evidence="4" id="KW-1185">Reference proteome</keyword>
<dbReference type="SUPFAM" id="SSF102705">
    <property type="entry name" value="NIF3 (NGG1p interacting factor 3)-like"/>
    <property type="match status" value="1"/>
</dbReference>
<comment type="caution">
    <text evidence="3">The sequence shown here is derived from an EMBL/GenBank/DDBJ whole genome shotgun (WGS) entry which is preliminary data.</text>
</comment>
<evidence type="ECO:0000256" key="2">
    <source>
        <dbReference type="ARBA" id="ARBA00022723"/>
    </source>
</evidence>
<protein>
    <submittedName>
        <fullName evidence="3">Nif3-like dinuclear metal center hexameric protein</fullName>
    </submittedName>
</protein>
<dbReference type="NCBIfam" id="TIGR00486">
    <property type="entry name" value="YbgI_SA1388"/>
    <property type="match status" value="1"/>
</dbReference>
<dbReference type="Gene3D" id="3.40.1390.30">
    <property type="entry name" value="NIF3 (NGG1p interacting factor 3)-like"/>
    <property type="match status" value="2"/>
</dbReference>
<dbReference type="PANTHER" id="PTHR13799:SF14">
    <property type="entry name" value="GTP CYCLOHYDROLASE 1 TYPE 2 HOMOLOG"/>
    <property type="match status" value="1"/>
</dbReference>
<sequence length="257" mass="28121">MVTVAMVERAAVGAWLNAVLKPELVKDYCPNGLQVEGRTQIAKVMLGVTASQALIDEAARWGADMLLVHHGWFWKNEPLTVTGQKYRRMKALMDHDINLFAYHLPLDMHPEYGNNARLAAVLGLEVEAMQALLGVQDLLWSGRLAAPCRADDFARHIEEKLQRKPLLLGNAEKQIETVAWCTGGAQSAIDDAIALGMDAFISGEASEPTYHAAMENDIVYYAAGHDATERYGVQALGSALAAEFGLEARFFDLGNPV</sequence>
<keyword evidence="2" id="KW-0479">Metal-binding</keyword>
<accession>A0ABP7PYY2</accession>
<evidence type="ECO:0000313" key="3">
    <source>
        <dbReference type="EMBL" id="GAA3973374.1"/>
    </source>
</evidence>
<dbReference type="InterPro" id="IPR036069">
    <property type="entry name" value="DUF34/NIF3_sf"/>
</dbReference>
<dbReference type="Proteomes" id="UP001501337">
    <property type="component" value="Unassembled WGS sequence"/>
</dbReference>
<evidence type="ECO:0000256" key="1">
    <source>
        <dbReference type="ARBA" id="ARBA00006964"/>
    </source>
</evidence>
<comment type="similarity">
    <text evidence="1">Belongs to the GTP cyclohydrolase I type 2/NIF3 family.</text>
</comment>
<name>A0ABP7PYY2_9GAMM</name>
<evidence type="ECO:0000313" key="4">
    <source>
        <dbReference type="Proteomes" id="UP001501337"/>
    </source>
</evidence>
<proteinExistence type="inferred from homology"/>
<gene>
    <name evidence="3" type="ORF">GCM10022278_33210</name>
</gene>
<dbReference type="PANTHER" id="PTHR13799">
    <property type="entry name" value="NGG1 INTERACTING FACTOR 3"/>
    <property type="match status" value="1"/>
</dbReference>
<dbReference type="EMBL" id="BAABBO010000016">
    <property type="protein sequence ID" value="GAA3973374.1"/>
    <property type="molecule type" value="Genomic_DNA"/>
</dbReference>
<dbReference type="InterPro" id="IPR002678">
    <property type="entry name" value="DUF34/NIF3"/>
</dbReference>
<dbReference type="RefSeq" id="WP_344808461.1">
    <property type="nucleotide sequence ID" value="NZ_BAABBO010000016.1"/>
</dbReference>
<organism evidence="3 4">
    <name type="scientific">Allohahella marinimesophila</name>
    <dbReference type="NCBI Taxonomy" id="1054972"/>
    <lineage>
        <taxon>Bacteria</taxon>
        <taxon>Pseudomonadati</taxon>
        <taxon>Pseudomonadota</taxon>
        <taxon>Gammaproteobacteria</taxon>
        <taxon>Oceanospirillales</taxon>
        <taxon>Hahellaceae</taxon>
        <taxon>Allohahella</taxon>
    </lineage>
</organism>
<reference evidence="4" key="1">
    <citation type="journal article" date="2019" name="Int. J. Syst. Evol. Microbiol.">
        <title>The Global Catalogue of Microorganisms (GCM) 10K type strain sequencing project: providing services to taxonomists for standard genome sequencing and annotation.</title>
        <authorList>
            <consortium name="The Broad Institute Genomics Platform"/>
            <consortium name="The Broad Institute Genome Sequencing Center for Infectious Disease"/>
            <person name="Wu L."/>
            <person name="Ma J."/>
        </authorList>
    </citation>
    <scope>NUCLEOTIDE SEQUENCE [LARGE SCALE GENOMIC DNA]</scope>
    <source>
        <strain evidence="4">JCM 17555</strain>
    </source>
</reference>